<organism evidence="1">
    <name type="scientific">Klebsiella pneumoniae</name>
    <dbReference type="NCBI Taxonomy" id="573"/>
    <lineage>
        <taxon>Bacteria</taxon>
        <taxon>Pseudomonadati</taxon>
        <taxon>Pseudomonadota</taxon>
        <taxon>Gammaproteobacteria</taxon>
        <taxon>Enterobacterales</taxon>
        <taxon>Enterobacteriaceae</taxon>
        <taxon>Klebsiella/Raoultella group</taxon>
        <taxon>Klebsiella</taxon>
        <taxon>Klebsiella pneumoniae complex</taxon>
    </lineage>
</organism>
<sequence>MTGSPFVFGNRHRLPGHHRFINGCFAFDHDTVDRNTLSGLMRSLSPGRTSSALISVS</sequence>
<proteinExistence type="predicted"/>
<reference evidence="1" key="1">
    <citation type="submission" date="2020-01" db="EMBL/GenBank/DDBJ databases">
        <authorList>
            <person name="Qin S."/>
        </authorList>
    </citation>
    <scope>NUCLEOTIDE SEQUENCE</scope>
    <source>
        <strain evidence="1">CVir17-16-YZ6g</strain>
        <plasmid evidence="1">p17-15-vir-like</plasmid>
    </source>
</reference>
<accession>A0A8B0STV3</accession>
<evidence type="ECO:0000313" key="1">
    <source>
        <dbReference type="EMBL" id="QTX14294.1"/>
    </source>
</evidence>
<keyword evidence="1" id="KW-0614">Plasmid</keyword>
<geneLocation type="plasmid" evidence="1">
    <name>p17-15-vir-like</name>
</geneLocation>
<dbReference type="EMBL" id="MN956836">
    <property type="protein sequence ID" value="QTX14294.1"/>
    <property type="molecule type" value="Genomic_DNA"/>
</dbReference>
<dbReference type="AlphaFoldDB" id="A0A8B0STV3"/>
<protein>
    <submittedName>
        <fullName evidence="1">Uncharacterized protein</fullName>
    </submittedName>
</protein>
<dbReference type="AntiFam" id="ANF00076">
    <property type="entry name" value="Shadow ORF (opposite copA)"/>
</dbReference>
<name>A0A8B0STV3_KLEPN</name>